<dbReference type="AlphaFoldDB" id="A0A3S3PYB2"/>
<name>A0A3S3PYB2_9MAGN</name>
<dbReference type="SUPFAM" id="SSF52058">
    <property type="entry name" value="L domain-like"/>
    <property type="match status" value="1"/>
</dbReference>
<dbReference type="Gene3D" id="3.80.10.10">
    <property type="entry name" value="Ribonuclease Inhibitor"/>
    <property type="match status" value="1"/>
</dbReference>
<evidence type="ECO:0000256" key="1">
    <source>
        <dbReference type="ARBA" id="ARBA00022737"/>
    </source>
</evidence>
<feature type="domain" description="Disease resistance R13L4/SHOC-2-like LRR" evidence="2">
    <location>
        <begin position="74"/>
        <end position="193"/>
    </location>
</feature>
<sequence>MLTRIEFFPDIKDLNVDQGIMQSFKNQKSFGSMHQQNCNQSFFADEDQIRSQSSLQVLTIYSCDKLICSGLGLRYLSSLQTLIIHCNNEFAHVAHELSFLTSLQYLTLHKCLGLKSLPEGIGNLTSLRELSIYDCPEMASLPRELQHLSALKELFINRCHPSLEIRCTKDTGEDWDKIQHIPHIKIYGREINKVIGILWNTIVLILFHHMQEGEDLLEPGIEGDEDYKLVPQYDYNVGIHHGQDEDV</sequence>
<dbReference type="Proteomes" id="UP000283530">
    <property type="component" value="Unassembled WGS sequence"/>
</dbReference>
<keyword evidence="4" id="KW-1185">Reference proteome</keyword>
<organism evidence="3 4">
    <name type="scientific">Cinnamomum micranthum f. kanehirae</name>
    <dbReference type="NCBI Taxonomy" id="337451"/>
    <lineage>
        <taxon>Eukaryota</taxon>
        <taxon>Viridiplantae</taxon>
        <taxon>Streptophyta</taxon>
        <taxon>Embryophyta</taxon>
        <taxon>Tracheophyta</taxon>
        <taxon>Spermatophyta</taxon>
        <taxon>Magnoliopsida</taxon>
        <taxon>Magnoliidae</taxon>
        <taxon>Laurales</taxon>
        <taxon>Lauraceae</taxon>
        <taxon>Cinnamomum</taxon>
    </lineage>
</organism>
<reference evidence="3 4" key="1">
    <citation type="journal article" date="2019" name="Nat. Plants">
        <title>Stout camphor tree genome fills gaps in understanding of flowering plant genome evolution.</title>
        <authorList>
            <person name="Chaw S.M."/>
            <person name="Liu Y.C."/>
            <person name="Wu Y.W."/>
            <person name="Wang H.Y."/>
            <person name="Lin C.I."/>
            <person name="Wu C.S."/>
            <person name="Ke H.M."/>
            <person name="Chang L.Y."/>
            <person name="Hsu C.Y."/>
            <person name="Yang H.T."/>
            <person name="Sudianto E."/>
            <person name="Hsu M.H."/>
            <person name="Wu K.P."/>
            <person name="Wang L.N."/>
            <person name="Leebens-Mack J.H."/>
            <person name="Tsai I.J."/>
        </authorList>
    </citation>
    <scope>NUCLEOTIDE SEQUENCE [LARGE SCALE GENOMIC DNA]</scope>
    <source>
        <strain evidence="4">cv. Chaw 1501</strain>
        <tissue evidence="3">Young leaves</tissue>
    </source>
</reference>
<proteinExistence type="predicted"/>
<dbReference type="PANTHER" id="PTHR36766">
    <property type="entry name" value="PLANT BROAD-SPECTRUM MILDEW RESISTANCE PROTEIN RPW8"/>
    <property type="match status" value="1"/>
</dbReference>
<evidence type="ECO:0000259" key="2">
    <source>
        <dbReference type="Pfam" id="PF23598"/>
    </source>
</evidence>
<evidence type="ECO:0000313" key="4">
    <source>
        <dbReference type="Proteomes" id="UP000283530"/>
    </source>
</evidence>
<gene>
    <name evidence="3" type="ORF">CKAN_00420700</name>
</gene>
<dbReference type="PANTHER" id="PTHR36766:SF35">
    <property type="entry name" value="DISEASE RESISTANCE PROTEIN RGA3"/>
    <property type="match status" value="1"/>
</dbReference>
<dbReference type="OrthoDB" id="2018467at2759"/>
<dbReference type="Pfam" id="PF23598">
    <property type="entry name" value="LRR_14"/>
    <property type="match status" value="1"/>
</dbReference>
<dbReference type="EMBL" id="QPKB01000002">
    <property type="protein sequence ID" value="RWR75806.1"/>
    <property type="molecule type" value="Genomic_DNA"/>
</dbReference>
<evidence type="ECO:0000313" key="3">
    <source>
        <dbReference type="EMBL" id="RWR75806.1"/>
    </source>
</evidence>
<dbReference type="InterPro" id="IPR032675">
    <property type="entry name" value="LRR_dom_sf"/>
</dbReference>
<comment type="caution">
    <text evidence="3">The sequence shown here is derived from an EMBL/GenBank/DDBJ whole genome shotgun (WGS) entry which is preliminary data.</text>
</comment>
<dbReference type="InterPro" id="IPR055414">
    <property type="entry name" value="LRR_R13L4/SHOC2-like"/>
</dbReference>
<accession>A0A3S3PYB2</accession>
<protein>
    <recommendedName>
        <fullName evidence="2">Disease resistance R13L4/SHOC-2-like LRR domain-containing protein</fullName>
    </recommendedName>
</protein>
<keyword evidence="1" id="KW-0677">Repeat</keyword>